<sequence>MLTQRKPSDPVRQSLPFAYVAFEANSTDGQSHDVQIYSDVGADWIAQSPFSCLYNWGETGNNVFWNSTDGSGLPLAESAGQATDVTLYYATKKVSNMVTRFGSERECHAFFSESGPGGLARSANETLPGHVNVFSMAYDVGSITTTSSPIVWTLGIVRNPVLLYYINSRRSQLRYPYYASRYTKAGDIIDFVLSDFSGALNRAIALDNKVLSPASAISTKYADLVSLSVRQTIGSPELTISKGPRGGWNISDVKAFMKDVGTSRPPSTGPRYESIPRWLSSNLNLAPGNNYPNTTATVETHNQGVEQSANMLIMAYAHARVSDDQSLIIPHYHLFRRWAFYLGNNTLTPLNQATADLETRSNNTNLAIKGIIALQAMVEIARIVGRGDDVAMYSNISSNYLRSWTSLALSSNSNTQHILSSYGDPDTSWVLAYSLFADRLLPTSVIDPNIFQLQTDYYRNLLSVQNGQANLHLDNSSTKTNFAWILHTAATVSDPNVRDMLIEQVLDQALTSTQFPSIYDGSGSSSGILSPAQGGVFSLLALSLFNRQTSTSPPPPANSPGSDESRPKRNKIVGPIIGGVLGALVILACATAMGRWVLRRRAMDGPTPTNEFDGKAEPLGPWHVTPFDSSREGNVSTLIVSVDPSQMRVDVNPRPSNTGIIPFRKGREAGFTLASPATSQEHVNAPSSSSADVVDQQPSTDVRAPRSEVSGLRAEVENLREALRQIQTGRLDTVSEAPPGYHSVQAENDIHLLFRTEHCSSVRVTESAERMGANWRVVFKRRSPSDRGCLTNYWHTPPILTLKTRGTTSRILSTVSQILAEMTSSVIFSKAASQSRVSSRQLFQTIQSRQVSSSPYGRTHVWKKRAQTLPAPFVPTFPQLVVRADGSTFTHYTTSPKSVFRLTRDTTNNPLWNTKALLGETDEEDAVTGRLGRFNRRFEGVGGYGAEVEWMSGVEQSQTDPDKLKAMAWQGVEKKVKDKKKK</sequence>
<dbReference type="PANTHER" id="PTHR31987:SF1">
    <property type="entry name" value="GLUTAMINASE A"/>
    <property type="match status" value="1"/>
</dbReference>
<keyword evidence="2" id="KW-0812">Transmembrane</keyword>
<dbReference type="Pfam" id="PF17168">
    <property type="entry name" value="DUF5127"/>
    <property type="match status" value="1"/>
</dbReference>
<dbReference type="InterPro" id="IPR032514">
    <property type="entry name" value="GtaA_central"/>
</dbReference>
<keyword evidence="6" id="KW-1185">Reference proteome</keyword>
<keyword evidence="2" id="KW-0472">Membrane</keyword>
<gene>
    <name evidence="5" type="ORF">NLI96_g578</name>
</gene>
<evidence type="ECO:0000313" key="5">
    <source>
        <dbReference type="EMBL" id="KAJ3491634.1"/>
    </source>
</evidence>
<organism evidence="5 6">
    <name type="scientific">Meripilus lineatus</name>
    <dbReference type="NCBI Taxonomy" id="2056292"/>
    <lineage>
        <taxon>Eukaryota</taxon>
        <taxon>Fungi</taxon>
        <taxon>Dikarya</taxon>
        <taxon>Basidiomycota</taxon>
        <taxon>Agaricomycotina</taxon>
        <taxon>Agaricomycetes</taxon>
        <taxon>Polyporales</taxon>
        <taxon>Meripilaceae</taxon>
        <taxon>Meripilus</taxon>
    </lineage>
</organism>
<evidence type="ECO:0000256" key="1">
    <source>
        <dbReference type="SAM" id="MobiDB-lite"/>
    </source>
</evidence>
<feature type="region of interest" description="Disordered" evidence="1">
    <location>
        <begin position="677"/>
        <end position="709"/>
    </location>
</feature>
<comment type="caution">
    <text evidence="5">The sequence shown here is derived from an EMBL/GenBank/DDBJ whole genome shotgun (WGS) entry which is preliminary data.</text>
</comment>
<protein>
    <submittedName>
        <fullName evidence="5">Uncharacterized protein</fullName>
    </submittedName>
</protein>
<accession>A0AAD5YJ57</accession>
<name>A0AAD5YJ57_9APHY</name>
<feature type="compositionally biased region" description="Polar residues" evidence="1">
    <location>
        <begin position="677"/>
        <end position="700"/>
    </location>
</feature>
<keyword evidence="2" id="KW-1133">Transmembrane helix</keyword>
<feature type="domain" description="Glutaminase A N-terminal" evidence="4">
    <location>
        <begin position="6"/>
        <end position="211"/>
    </location>
</feature>
<dbReference type="InterPro" id="IPR033433">
    <property type="entry name" value="GtaA_N"/>
</dbReference>
<feature type="region of interest" description="Disordered" evidence="1">
    <location>
        <begin position="548"/>
        <end position="570"/>
    </location>
</feature>
<dbReference type="PANTHER" id="PTHR31987">
    <property type="entry name" value="GLUTAMINASE A-RELATED"/>
    <property type="match status" value="1"/>
</dbReference>
<evidence type="ECO:0000313" key="6">
    <source>
        <dbReference type="Proteomes" id="UP001212997"/>
    </source>
</evidence>
<evidence type="ECO:0000259" key="3">
    <source>
        <dbReference type="Pfam" id="PF16335"/>
    </source>
</evidence>
<dbReference type="EMBL" id="JANAWD010000009">
    <property type="protein sequence ID" value="KAJ3491634.1"/>
    <property type="molecule type" value="Genomic_DNA"/>
</dbReference>
<feature type="transmembrane region" description="Helical" evidence="2">
    <location>
        <begin position="572"/>
        <end position="593"/>
    </location>
</feature>
<proteinExistence type="predicted"/>
<reference evidence="5" key="1">
    <citation type="submission" date="2022-07" db="EMBL/GenBank/DDBJ databases">
        <title>Genome Sequence of Physisporinus lineatus.</title>
        <authorList>
            <person name="Buettner E."/>
        </authorList>
    </citation>
    <scope>NUCLEOTIDE SEQUENCE</scope>
    <source>
        <strain evidence="5">VT162</strain>
    </source>
</reference>
<dbReference type="InterPro" id="IPR052743">
    <property type="entry name" value="Glutaminase_GtaA"/>
</dbReference>
<dbReference type="Pfam" id="PF16335">
    <property type="entry name" value="GtaA_6_Hairpin"/>
    <property type="match status" value="1"/>
</dbReference>
<dbReference type="Proteomes" id="UP001212997">
    <property type="component" value="Unassembled WGS sequence"/>
</dbReference>
<feature type="domain" description="Glutaminase A central" evidence="3">
    <location>
        <begin position="288"/>
        <end position="540"/>
    </location>
</feature>
<evidence type="ECO:0000256" key="2">
    <source>
        <dbReference type="SAM" id="Phobius"/>
    </source>
</evidence>
<evidence type="ECO:0000259" key="4">
    <source>
        <dbReference type="Pfam" id="PF17168"/>
    </source>
</evidence>
<dbReference type="Gene3D" id="6.20.130.10">
    <property type="match status" value="1"/>
</dbReference>
<dbReference type="AlphaFoldDB" id="A0AAD5YJ57"/>